<dbReference type="InterPro" id="IPR001370">
    <property type="entry name" value="BIR_rpt"/>
</dbReference>
<dbReference type="Gene3D" id="1.10.1170.10">
    <property type="entry name" value="Inhibitor Of Apoptosis Protein (2mihbC-IAP-1), Chain A"/>
    <property type="match status" value="1"/>
</dbReference>
<accession>A0A3S3S0U2</accession>
<dbReference type="OrthoDB" id="2196114at2759"/>
<dbReference type="PANTHER" id="PTHR10044:SF139">
    <property type="entry name" value="DEATH-ASSOCIATED INHIBITOR OF APOPTOSIS 2"/>
    <property type="match status" value="1"/>
</dbReference>
<organism evidence="1 2">
    <name type="scientific">Dinothrombium tinctorium</name>
    <dbReference type="NCBI Taxonomy" id="1965070"/>
    <lineage>
        <taxon>Eukaryota</taxon>
        <taxon>Metazoa</taxon>
        <taxon>Ecdysozoa</taxon>
        <taxon>Arthropoda</taxon>
        <taxon>Chelicerata</taxon>
        <taxon>Arachnida</taxon>
        <taxon>Acari</taxon>
        <taxon>Acariformes</taxon>
        <taxon>Trombidiformes</taxon>
        <taxon>Prostigmata</taxon>
        <taxon>Anystina</taxon>
        <taxon>Parasitengona</taxon>
        <taxon>Trombidioidea</taxon>
        <taxon>Trombidiidae</taxon>
        <taxon>Dinothrombium</taxon>
    </lineage>
</organism>
<evidence type="ECO:0000313" key="1">
    <source>
        <dbReference type="EMBL" id="RWS08783.1"/>
    </source>
</evidence>
<dbReference type="AlphaFoldDB" id="A0A3S3S0U2"/>
<proteinExistence type="predicted"/>
<dbReference type="SMART" id="SM00238">
    <property type="entry name" value="BIR"/>
    <property type="match status" value="1"/>
</dbReference>
<dbReference type="EMBL" id="NCKU01002787">
    <property type="protein sequence ID" value="RWS08783.1"/>
    <property type="molecule type" value="Genomic_DNA"/>
</dbReference>
<dbReference type="STRING" id="1965070.A0A3S3S0U2"/>
<reference evidence="1 2" key="1">
    <citation type="journal article" date="2018" name="Gigascience">
        <title>Genomes of trombidid mites reveal novel predicted allergens and laterally-transferred genes associated with secondary metabolism.</title>
        <authorList>
            <person name="Dong X."/>
            <person name="Chaisiri K."/>
            <person name="Xia D."/>
            <person name="Armstrong S.D."/>
            <person name="Fang Y."/>
            <person name="Donnelly M.J."/>
            <person name="Kadowaki T."/>
            <person name="McGarry J.W."/>
            <person name="Darby A.C."/>
            <person name="Makepeace B.L."/>
        </authorList>
    </citation>
    <scope>NUCLEOTIDE SEQUENCE [LARGE SCALE GENOMIC DNA]</scope>
    <source>
        <strain evidence="1">UoL-WK</strain>
    </source>
</reference>
<dbReference type="SUPFAM" id="SSF57924">
    <property type="entry name" value="Inhibitor of apoptosis (IAP) repeat"/>
    <property type="match status" value="1"/>
</dbReference>
<dbReference type="Proteomes" id="UP000285301">
    <property type="component" value="Unassembled WGS sequence"/>
</dbReference>
<keyword evidence="2" id="KW-1185">Reference proteome</keyword>
<dbReference type="GO" id="GO:0005634">
    <property type="term" value="C:nucleus"/>
    <property type="evidence" value="ECO:0007669"/>
    <property type="project" value="TreeGrafter"/>
</dbReference>
<gene>
    <name evidence="1" type="ORF">B4U79_17747</name>
</gene>
<dbReference type="Pfam" id="PF00653">
    <property type="entry name" value="BIR"/>
    <property type="match status" value="1"/>
</dbReference>
<name>A0A3S3S0U2_9ACAR</name>
<dbReference type="GO" id="GO:0005737">
    <property type="term" value="C:cytoplasm"/>
    <property type="evidence" value="ECO:0007669"/>
    <property type="project" value="TreeGrafter"/>
</dbReference>
<comment type="caution">
    <text evidence="1">The sequence shown here is derived from an EMBL/GenBank/DDBJ whole genome shotgun (WGS) entry which is preliminary data.</text>
</comment>
<protein>
    <submittedName>
        <fullName evidence="1">Putative inhibitor of apoptosis-like protein</fullName>
    </submittedName>
</protein>
<evidence type="ECO:0000313" key="2">
    <source>
        <dbReference type="Proteomes" id="UP000285301"/>
    </source>
</evidence>
<dbReference type="PROSITE" id="PS50143">
    <property type="entry name" value="BIR_REPEAT_2"/>
    <property type="match status" value="1"/>
</dbReference>
<dbReference type="PANTHER" id="PTHR10044">
    <property type="entry name" value="INHIBITOR OF APOPTOSIS"/>
    <property type="match status" value="1"/>
</dbReference>
<dbReference type="CDD" id="cd00022">
    <property type="entry name" value="BIR"/>
    <property type="match status" value="1"/>
</dbReference>
<sequence>MTAVIDACEMDVKSKRIESFELLGWPISKPTPEEMAEAGLYCVGFHDHVKCPFCHVYFASWAETENPFEVHKRTSPWCRFFTERKPRLAEDIIEYPLKTEKMRNKKLEFKLFKKLLRK</sequence>
<dbReference type="InterPro" id="IPR050784">
    <property type="entry name" value="IAP"/>
</dbReference>